<comment type="caution">
    <text evidence="2">The sequence shown here is derived from an EMBL/GenBank/DDBJ whole genome shotgun (WGS) entry which is preliminary data.</text>
</comment>
<protein>
    <submittedName>
        <fullName evidence="2">Uncharacterized protein</fullName>
    </submittedName>
</protein>
<feature type="transmembrane region" description="Helical" evidence="1">
    <location>
        <begin position="43"/>
        <end position="68"/>
    </location>
</feature>
<dbReference type="EMBL" id="LAZR01003643">
    <property type="protein sequence ID" value="KKN16155.1"/>
    <property type="molecule type" value="Genomic_DNA"/>
</dbReference>
<keyword evidence="1" id="KW-1133">Transmembrane helix</keyword>
<evidence type="ECO:0000256" key="1">
    <source>
        <dbReference type="SAM" id="Phobius"/>
    </source>
</evidence>
<feature type="transmembrane region" description="Helical" evidence="1">
    <location>
        <begin position="74"/>
        <end position="100"/>
    </location>
</feature>
<feature type="transmembrane region" description="Helical" evidence="1">
    <location>
        <begin position="107"/>
        <end position="126"/>
    </location>
</feature>
<keyword evidence="1" id="KW-0472">Membrane</keyword>
<keyword evidence="1" id="KW-0812">Transmembrane</keyword>
<reference evidence="2" key="1">
    <citation type="journal article" date="2015" name="Nature">
        <title>Complex archaea that bridge the gap between prokaryotes and eukaryotes.</title>
        <authorList>
            <person name="Spang A."/>
            <person name="Saw J.H."/>
            <person name="Jorgensen S.L."/>
            <person name="Zaremba-Niedzwiedzka K."/>
            <person name="Martijn J."/>
            <person name="Lind A.E."/>
            <person name="van Eijk R."/>
            <person name="Schleper C."/>
            <person name="Guy L."/>
            <person name="Ettema T.J."/>
        </authorList>
    </citation>
    <scope>NUCLEOTIDE SEQUENCE</scope>
</reference>
<feature type="transmembrane region" description="Helical" evidence="1">
    <location>
        <begin position="6"/>
        <end position="31"/>
    </location>
</feature>
<dbReference type="AlphaFoldDB" id="A0A0F9N9E7"/>
<gene>
    <name evidence="2" type="ORF">LCGC14_0978920</name>
</gene>
<evidence type="ECO:0000313" key="2">
    <source>
        <dbReference type="EMBL" id="KKN16155.1"/>
    </source>
</evidence>
<name>A0A0F9N9E7_9ZZZZ</name>
<proteinExistence type="predicted"/>
<sequence length="135" mass="14990">MVVITISGILAILGAGISSLASVGGFLANVAFLPFKIAGDNKLFAVVIYWIVFFIDSFIVVQLFSAIMQPFFDIFGITGVEIGFTSIYLILINMFTVFLLGWYFVPFHLLMLASAVLALQFAIWTYSKWAILQKM</sequence>
<accession>A0A0F9N9E7</accession>
<organism evidence="2">
    <name type="scientific">marine sediment metagenome</name>
    <dbReference type="NCBI Taxonomy" id="412755"/>
    <lineage>
        <taxon>unclassified sequences</taxon>
        <taxon>metagenomes</taxon>
        <taxon>ecological metagenomes</taxon>
    </lineage>
</organism>